<dbReference type="EMBL" id="JAAXPC010000015">
    <property type="protein sequence ID" value="NKY04188.1"/>
    <property type="molecule type" value="Genomic_DNA"/>
</dbReference>
<dbReference type="GeneID" id="90162126"/>
<dbReference type="Gene3D" id="3.40.50.1820">
    <property type="entry name" value="alpha/beta hydrolase"/>
    <property type="match status" value="1"/>
</dbReference>
<sequence length="323" mass="33890">MADLKNLDPELAAAVTMLPQLGFDDLEGARTGFNALVQTMLDGLDRTGVEMKLLSAPGLDGDPEVPIRFFTPAGAARALPTLVWIHGGGFAVGTAESSDPLCVAIARELGIAVANVEYRLAPETPFPGPVNDCYAALAHVHAHAAELGVDPSLIAVGGQSAGGGLAAGTVLMARDRGEVPVVFQLLDIPELDDRLATTSMTEFTDTPMWHRPNAILSWQYYLGPDYSGPSDASVSSYAAPSRATDLSGLPRTYVSTMELDPLRDEGIAYAVALLHAGVSVELHSFPGTFHGSSLIDAAEVSRRQTAELMGALARALRVSSPVS</sequence>
<evidence type="ECO:0000259" key="2">
    <source>
        <dbReference type="Pfam" id="PF07859"/>
    </source>
</evidence>
<gene>
    <name evidence="3" type="ORF">HGA05_21700</name>
</gene>
<dbReference type="InterPro" id="IPR029058">
    <property type="entry name" value="AB_hydrolase_fold"/>
</dbReference>
<name>A0A846WRA3_9ACTN</name>
<dbReference type="Proteomes" id="UP000563898">
    <property type="component" value="Unassembled WGS sequence"/>
</dbReference>
<dbReference type="GO" id="GO:0016787">
    <property type="term" value="F:hydrolase activity"/>
    <property type="evidence" value="ECO:0007669"/>
    <property type="project" value="UniProtKB-KW"/>
</dbReference>
<reference evidence="3 4" key="1">
    <citation type="submission" date="2020-04" db="EMBL/GenBank/DDBJ databases">
        <title>MicrobeNet Type strains.</title>
        <authorList>
            <person name="Nicholson A.C."/>
        </authorList>
    </citation>
    <scope>NUCLEOTIDE SEQUENCE [LARGE SCALE GENOMIC DNA]</scope>
    <source>
        <strain evidence="3 4">ATCC BAA-14</strain>
    </source>
</reference>
<dbReference type="InterPro" id="IPR013094">
    <property type="entry name" value="AB_hydrolase_3"/>
</dbReference>
<evidence type="ECO:0000256" key="1">
    <source>
        <dbReference type="ARBA" id="ARBA00022801"/>
    </source>
</evidence>
<keyword evidence="1 3" id="KW-0378">Hydrolase</keyword>
<dbReference type="InterPro" id="IPR050300">
    <property type="entry name" value="GDXG_lipolytic_enzyme"/>
</dbReference>
<accession>A0A846WRA3</accession>
<dbReference type="AlphaFoldDB" id="A0A846WRA3"/>
<dbReference type="PANTHER" id="PTHR48081:SF8">
    <property type="entry name" value="ALPHA_BETA HYDROLASE FOLD-3 DOMAIN-CONTAINING PROTEIN-RELATED"/>
    <property type="match status" value="1"/>
</dbReference>
<dbReference type="RefSeq" id="WP_006368686.1">
    <property type="nucleotide sequence ID" value="NZ_CP085887.1"/>
</dbReference>
<evidence type="ECO:0000313" key="4">
    <source>
        <dbReference type="Proteomes" id="UP000563898"/>
    </source>
</evidence>
<evidence type="ECO:0000313" key="3">
    <source>
        <dbReference type="EMBL" id="NKY04188.1"/>
    </source>
</evidence>
<dbReference type="Pfam" id="PF07859">
    <property type="entry name" value="Abhydrolase_3"/>
    <property type="match status" value="1"/>
</dbReference>
<organism evidence="3 4">
    <name type="scientific">Gordonia polyisoprenivorans</name>
    <dbReference type="NCBI Taxonomy" id="84595"/>
    <lineage>
        <taxon>Bacteria</taxon>
        <taxon>Bacillati</taxon>
        <taxon>Actinomycetota</taxon>
        <taxon>Actinomycetes</taxon>
        <taxon>Mycobacteriales</taxon>
        <taxon>Gordoniaceae</taxon>
        <taxon>Gordonia</taxon>
    </lineage>
</organism>
<protein>
    <submittedName>
        <fullName evidence="3">Alpha/beta hydrolase</fullName>
    </submittedName>
</protein>
<dbReference type="SUPFAM" id="SSF53474">
    <property type="entry name" value="alpha/beta-Hydrolases"/>
    <property type="match status" value="1"/>
</dbReference>
<dbReference type="OMA" id="WHRPNAI"/>
<proteinExistence type="predicted"/>
<dbReference type="PANTHER" id="PTHR48081">
    <property type="entry name" value="AB HYDROLASE SUPERFAMILY PROTEIN C4A8.06C"/>
    <property type="match status" value="1"/>
</dbReference>
<feature type="domain" description="Alpha/beta hydrolase fold-3" evidence="2">
    <location>
        <begin position="82"/>
        <end position="291"/>
    </location>
</feature>
<comment type="caution">
    <text evidence="3">The sequence shown here is derived from an EMBL/GenBank/DDBJ whole genome shotgun (WGS) entry which is preliminary data.</text>
</comment>